<feature type="region of interest" description="Disordered" evidence="1">
    <location>
        <begin position="23"/>
        <end position="60"/>
    </location>
</feature>
<reference evidence="2 3" key="1">
    <citation type="journal article" date="2011" name="J. Bacteriol.">
        <title>Draft genome sequence of the marine bacterium Streptomyces griseoaurantiacus M045, which produces novel manumycin-type antibiotics with a pABA core component.</title>
        <authorList>
            <person name="Li F."/>
            <person name="Jiang P."/>
            <person name="Zheng H."/>
            <person name="Wang S."/>
            <person name="Zhao G."/>
            <person name="Qin S."/>
            <person name="Liu Z."/>
        </authorList>
    </citation>
    <scope>NUCLEOTIDE SEQUENCE [LARGE SCALE GENOMIC DNA]</scope>
    <source>
        <strain evidence="2 3">M045</strain>
    </source>
</reference>
<gene>
    <name evidence="2" type="ORF">SGM_1116</name>
</gene>
<protein>
    <submittedName>
        <fullName evidence="2">Uncharacterized protein</fullName>
    </submittedName>
</protein>
<dbReference type="EMBL" id="AEYX01000021">
    <property type="protein sequence ID" value="EGG48539.1"/>
    <property type="molecule type" value="Genomic_DNA"/>
</dbReference>
<organism evidence="2 3">
    <name type="scientific">Streptomyces griseoaurantiacus M045</name>
    <dbReference type="NCBI Taxonomy" id="996637"/>
    <lineage>
        <taxon>Bacteria</taxon>
        <taxon>Bacillati</taxon>
        <taxon>Actinomycetota</taxon>
        <taxon>Actinomycetes</taxon>
        <taxon>Kitasatosporales</taxon>
        <taxon>Streptomycetaceae</taxon>
        <taxon>Streptomyces</taxon>
        <taxon>Streptomyces aurantiacus group</taxon>
    </lineage>
</organism>
<comment type="caution">
    <text evidence="2">The sequence shown here is derived from an EMBL/GenBank/DDBJ whole genome shotgun (WGS) entry which is preliminary data.</text>
</comment>
<dbReference type="Proteomes" id="UP000003022">
    <property type="component" value="Unassembled WGS sequence"/>
</dbReference>
<name>F3NDA2_9ACTN</name>
<keyword evidence="3" id="KW-1185">Reference proteome</keyword>
<evidence type="ECO:0000313" key="3">
    <source>
        <dbReference type="Proteomes" id="UP000003022"/>
    </source>
</evidence>
<accession>F3NDA2</accession>
<evidence type="ECO:0000313" key="2">
    <source>
        <dbReference type="EMBL" id="EGG48539.1"/>
    </source>
</evidence>
<evidence type="ECO:0000256" key="1">
    <source>
        <dbReference type="SAM" id="MobiDB-lite"/>
    </source>
</evidence>
<sequence>MTEAYRLRAAKWRPPPLCITENGGSIHFKSGPVPPTRADHPDTPGAHEPGTRQPRRPGTP</sequence>
<dbReference type="STRING" id="996637.SGM_1116"/>
<dbReference type="AlphaFoldDB" id="F3NDA2"/>
<proteinExistence type="predicted"/>